<dbReference type="OrthoDB" id="9942307at2"/>
<name>A0A1M6UT78_9FLAO</name>
<sequence>MRHLFFLIYIITQVNLFGQVTHDQVSNPDIKIRGKYDSYTAINEKTYHVGDLLTLKYAASGRSSYASIFGTGLTMTFKPESPNEVIEILEFKALHNSIGSGMYAIFKDSRNKKLQIAIDTALELKEIADYDKGVTVEKIYDEMEETTSFHTSRLTIAYQSSPYIDFSIAKVHSGKYYLKAYYKSRYRLEGCFRQDDIIKIKTDLHGIIELTNVLKTECGDSGSLAYEIPENILIKLTDSKWDLMRLYNSDHYIEFKPDGNEDYFSQLANAIIKY</sequence>
<protein>
    <submittedName>
        <fullName evidence="1">Uncharacterized protein</fullName>
    </submittedName>
</protein>
<proteinExistence type="predicted"/>
<keyword evidence="2" id="KW-1185">Reference proteome</keyword>
<dbReference type="EMBL" id="FQZX01000004">
    <property type="protein sequence ID" value="SHK72341.1"/>
    <property type="molecule type" value="Genomic_DNA"/>
</dbReference>
<evidence type="ECO:0000313" key="1">
    <source>
        <dbReference type="EMBL" id="SHK72341.1"/>
    </source>
</evidence>
<dbReference type="RefSeq" id="WP_073246927.1">
    <property type="nucleotide sequence ID" value="NZ_FQZX01000004.1"/>
</dbReference>
<accession>A0A1M6UT78</accession>
<evidence type="ECO:0000313" key="2">
    <source>
        <dbReference type="Proteomes" id="UP000184314"/>
    </source>
</evidence>
<dbReference type="AlphaFoldDB" id="A0A1M6UT78"/>
<dbReference type="STRING" id="228958.SAMN04488007_3671"/>
<reference evidence="2" key="1">
    <citation type="submission" date="2016-11" db="EMBL/GenBank/DDBJ databases">
        <authorList>
            <person name="Varghese N."/>
            <person name="Submissions S."/>
        </authorList>
    </citation>
    <scope>NUCLEOTIDE SEQUENCE [LARGE SCALE GENOMIC DNA]</scope>
    <source>
        <strain evidence="2">DSM 16478</strain>
    </source>
</reference>
<gene>
    <name evidence="1" type="ORF">SAMN04488007_3671</name>
</gene>
<dbReference type="Proteomes" id="UP000184314">
    <property type="component" value="Unassembled WGS sequence"/>
</dbReference>
<organism evidence="1 2">
    <name type="scientific">Maribacter aquivivus</name>
    <dbReference type="NCBI Taxonomy" id="228958"/>
    <lineage>
        <taxon>Bacteria</taxon>
        <taxon>Pseudomonadati</taxon>
        <taxon>Bacteroidota</taxon>
        <taxon>Flavobacteriia</taxon>
        <taxon>Flavobacteriales</taxon>
        <taxon>Flavobacteriaceae</taxon>
        <taxon>Maribacter</taxon>
    </lineage>
</organism>